<dbReference type="EMBL" id="CASHTH010004130">
    <property type="protein sequence ID" value="CAI8053937.1"/>
    <property type="molecule type" value="Genomic_DNA"/>
</dbReference>
<dbReference type="Proteomes" id="UP001174909">
    <property type="component" value="Unassembled WGS sequence"/>
</dbReference>
<evidence type="ECO:0000313" key="3">
    <source>
        <dbReference type="Proteomes" id="UP001174909"/>
    </source>
</evidence>
<gene>
    <name evidence="2" type="ORF">GBAR_LOCUS29483</name>
</gene>
<reference evidence="2" key="1">
    <citation type="submission" date="2023-03" db="EMBL/GenBank/DDBJ databases">
        <authorList>
            <person name="Steffen K."/>
            <person name="Cardenas P."/>
        </authorList>
    </citation>
    <scope>NUCLEOTIDE SEQUENCE</scope>
</reference>
<feature type="region of interest" description="Disordered" evidence="1">
    <location>
        <begin position="1"/>
        <end position="34"/>
    </location>
</feature>
<proteinExistence type="predicted"/>
<organism evidence="2 3">
    <name type="scientific">Geodia barretti</name>
    <name type="common">Barrett's horny sponge</name>
    <dbReference type="NCBI Taxonomy" id="519541"/>
    <lineage>
        <taxon>Eukaryota</taxon>
        <taxon>Metazoa</taxon>
        <taxon>Porifera</taxon>
        <taxon>Demospongiae</taxon>
        <taxon>Heteroscleromorpha</taxon>
        <taxon>Tetractinellida</taxon>
        <taxon>Astrophorina</taxon>
        <taxon>Geodiidae</taxon>
        <taxon>Geodia</taxon>
    </lineage>
</organism>
<comment type="caution">
    <text evidence="2">The sequence shown here is derived from an EMBL/GenBank/DDBJ whole genome shotgun (WGS) entry which is preliminary data.</text>
</comment>
<evidence type="ECO:0000256" key="1">
    <source>
        <dbReference type="SAM" id="MobiDB-lite"/>
    </source>
</evidence>
<accession>A0AA35XK29</accession>
<sequence length="34" mass="3748">MAIGTSHTAQRSRALMVKGRQSPKSKTILPVQLR</sequence>
<name>A0AA35XK29_GEOBA</name>
<dbReference type="AlphaFoldDB" id="A0AA35XK29"/>
<evidence type="ECO:0000313" key="2">
    <source>
        <dbReference type="EMBL" id="CAI8053937.1"/>
    </source>
</evidence>
<protein>
    <submittedName>
        <fullName evidence="2">Uncharacterized protein</fullName>
    </submittedName>
</protein>
<keyword evidence="3" id="KW-1185">Reference proteome</keyword>
<feature type="compositionally biased region" description="Polar residues" evidence="1">
    <location>
        <begin position="1"/>
        <end position="11"/>
    </location>
</feature>